<dbReference type="SUPFAM" id="SSF48264">
    <property type="entry name" value="Cytochrome P450"/>
    <property type="match status" value="1"/>
</dbReference>
<comment type="similarity">
    <text evidence="2">Belongs to the cytochrome P450 family.</text>
</comment>
<comment type="caution">
    <text evidence="9">The sequence shown here is derived from an EMBL/GenBank/DDBJ whole genome shotgun (WGS) entry which is preliminary data.</text>
</comment>
<dbReference type="CDD" id="cd11040">
    <property type="entry name" value="CYP7_CYP8-like"/>
    <property type="match status" value="1"/>
</dbReference>
<keyword evidence="7" id="KW-0503">Monooxygenase</keyword>
<dbReference type="Gene3D" id="1.10.630.10">
    <property type="entry name" value="Cytochrome P450"/>
    <property type="match status" value="1"/>
</dbReference>
<dbReference type="PANTHER" id="PTHR24304:SF2">
    <property type="entry name" value="24-HYDROXYCHOLESTEROL 7-ALPHA-HYDROXYLASE"/>
    <property type="match status" value="1"/>
</dbReference>
<keyword evidence="6 8" id="KW-0408">Iron</keyword>
<reference evidence="9" key="1">
    <citation type="journal article" date="2019" name="Beilstein J. Org. Chem.">
        <title>Nanangenines: drimane sesquiterpenoids as the dominant metabolite cohort of a novel Australian fungus, Aspergillus nanangensis.</title>
        <authorList>
            <person name="Lacey H.J."/>
            <person name="Gilchrist C.L.M."/>
            <person name="Crombie A."/>
            <person name="Kalaitzis J.A."/>
            <person name="Vuong D."/>
            <person name="Rutledge P.J."/>
            <person name="Turner P."/>
            <person name="Pitt J.I."/>
            <person name="Lacey E."/>
            <person name="Chooi Y.H."/>
            <person name="Piggott A.M."/>
        </authorList>
    </citation>
    <scope>NUCLEOTIDE SEQUENCE</scope>
    <source>
        <strain evidence="9">MST-FP2251</strain>
    </source>
</reference>
<dbReference type="GO" id="GO:0005506">
    <property type="term" value="F:iron ion binding"/>
    <property type="evidence" value="ECO:0007669"/>
    <property type="project" value="InterPro"/>
</dbReference>
<reference evidence="9" key="2">
    <citation type="submission" date="2020-02" db="EMBL/GenBank/DDBJ databases">
        <authorList>
            <person name="Gilchrist C.L.M."/>
            <person name="Chooi Y.-H."/>
        </authorList>
    </citation>
    <scope>NUCLEOTIDE SEQUENCE</scope>
    <source>
        <strain evidence="9">MST-FP2251</strain>
    </source>
</reference>
<evidence type="ECO:0000256" key="7">
    <source>
        <dbReference type="ARBA" id="ARBA00023033"/>
    </source>
</evidence>
<evidence type="ECO:0000256" key="1">
    <source>
        <dbReference type="ARBA" id="ARBA00001971"/>
    </source>
</evidence>
<evidence type="ECO:0000313" key="9">
    <source>
        <dbReference type="EMBL" id="KAF9891044.1"/>
    </source>
</evidence>
<evidence type="ECO:0000256" key="5">
    <source>
        <dbReference type="ARBA" id="ARBA00023002"/>
    </source>
</evidence>
<accession>A0AAD4GUV5</accession>
<keyword evidence="5" id="KW-0560">Oxidoreductase</keyword>
<protein>
    <recommendedName>
        <fullName evidence="11">Cytochrome P450</fullName>
    </recommendedName>
</protein>
<dbReference type="InterPro" id="IPR001128">
    <property type="entry name" value="Cyt_P450"/>
</dbReference>
<evidence type="ECO:0000256" key="2">
    <source>
        <dbReference type="ARBA" id="ARBA00010617"/>
    </source>
</evidence>
<evidence type="ECO:0000256" key="4">
    <source>
        <dbReference type="ARBA" id="ARBA00022723"/>
    </source>
</evidence>
<keyword evidence="3 8" id="KW-0349">Heme</keyword>
<name>A0AAD4GUV5_ASPNN</name>
<dbReference type="GO" id="GO:0020037">
    <property type="term" value="F:heme binding"/>
    <property type="evidence" value="ECO:0007669"/>
    <property type="project" value="InterPro"/>
</dbReference>
<evidence type="ECO:0008006" key="11">
    <source>
        <dbReference type="Google" id="ProtNLM"/>
    </source>
</evidence>
<evidence type="ECO:0000256" key="6">
    <source>
        <dbReference type="ARBA" id="ARBA00023004"/>
    </source>
</evidence>
<evidence type="ECO:0000313" key="10">
    <source>
        <dbReference type="Proteomes" id="UP001194746"/>
    </source>
</evidence>
<dbReference type="EMBL" id="VCAU01000021">
    <property type="protein sequence ID" value="KAF9891044.1"/>
    <property type="molecule type" value="Genomic_DNA"/>
</dbReference>
<dbReference type="GO" id="GO:0008395">
    <property type="term" value="F:steroid hydroxylase activity"/>
    <property type="evidence" value="ECO:0007669"/>
    <property type="project" value="TreeGrafter"/>
</dbReference>
<dbReference type="GO" id="GO:0016705">
    <property type="term" value="F:oxidoreductase activity, acting on paired donors, with incorporation or reduction of molecular oxygen"/>
    <property type="evidence" value="ECO:0007669"/>
    <property type="project" value="InterPro"/>
</dbReference>
<sequence>MILSGQLTYIVLDTPHILESYRHAKEISFDHFIKLLMIFAGVSKPTRDHLCSTGDGPQNGAAMFRKVINTALFHGQGDNNVSLRYRTLLQDALQPRALLYRRPAITIPGRLSVSNWTMDLMTSMAFNSHLGKTFLDMHPECLDSFRIVAHDAWVLGFDWPINLVSKPHFHRDKIVHALSQYYELPQTQRADQIPFLGEIEGSLRSQGIQTPDIAALTFQMLLAIGGNPPRAAFWLLSHILYDKTLLDQLRAECATAFDKGANEQPDISVLLDQCPKLNAAFQETLRLYTGIISMKRLVNDTTIGGYHLQRGADVLIPYRFVHLNPELWGTDCKTFNCQRFLHNPSFATANFYRPFGGGSSYCSGRNIARQIVLSFVATVITRYNVEVVNGIESQPFPKSDEEAFTFGLLPPAVGQDIEIMVSRRE</sequence>
<feature type="binding site" description="axial binding residue" evidence="8">
    <location>
        <position position="362"/>
    </location>
    <ligand>
        <name>heme</name>
        <dbReference type="ChEBI" id="CHEBI:30413"/>
    </ligand>
    <ligandPart>
        <name>Fe</name>
        <dbReference type="ChEBI" id="CHEBI:18248"/>
    </ligandPart>
</feature>
<gene>
    <name evidence="9" type="ORF">FE257_004979</name>
</gene>
<organism evidence="9 10">
    <name type="scientific">Aspergillus nanangensis</name>
    <dbReference type="NCBI Taxonomy" id="2582783"/>
    <lineage>
        <taxon>Eukaryota</taxon>
        <taxon>Fungi</taxon>
        <taxon>Dikarya</taxon>
        <taxon>Ascomycota</taxon>
        <taxon>Pezizomycotina</taxon>
        <taxon>Eurotiomycetes</taxon>
        <taxon>Eurotiomycetidae</taxon>
        <taxon>Eurotiales</taxon>
        <taxon>Aspergillaceae</taxon>
        <taxon>Aspergillus</taxon>
        <taxon>Aspergillus subgen. Circumdati</taxon>
    </lineage>
</organism>
<dbReference type="AlphaFoldDB" id="A0AAD4GUV5"/>
<dbReference type="PRINTS" id="PR00465">
    <property type="entry name" value="EP450IV"/>
</dbReference>
<keyword evidence="4 8" id="KW-0479">Metal-binding</keyword>
<dbReference type="PANTHER" id="PTHR24304">
    <property type="entry name" value="CYTOCHROME P450 FAMILY 7"/>
    <property type="match status" value="1"/>
</dbReference>
<dbReference type="Pfam" id="PF00067">
    <property type="entry name" value="p450"/>
    <property type="match status" value="1"/>
</dbReference>
<dbReference type="InterPro" id="IPR050529">
    <property type="entry name" value="CYP450_sterol_14alpha_dmase"/>
</dbReference>
<dbReference type="InterPro" id="IPR036396">
    <property type="entry name" value="Cyt_P450_sf"/>
</dbReference>
<keyword evidence="10" id="KW-1185">Reference proteome</keyword>
<evidence type="ECO:0000256" key="3">
    <source>
        <dbReference type="ARBA" id="ARBA00022617"/>
    </source>
</evidence>
<dbReference type="Proteomes" id="UP001194746">
    <property type="component" value="Unassembled WGS sequence"/>
</dbReference>
<proteinExistence type="inferred from homology"/>
<evidence type="ECO:0000256" key="8">
    <source>
        <dbReference type="PIRSR" id="PIRSR602403-1"/>
    </source>
</evidence>
<comment type="cofactor">
    <cofactor evidence="1 8">
        <name>heme</name>
        <dbReference type="ChEBI" id="CHEBI:30413"/>
    </cofactor>
</comment>
<dbReference type="InterPro" id="IPR002403">
    <property type="entry name" value="Cyt_P450_E_grp-IV"/>
</dbReference>